<name>A0A7J7NCU5_9MAGN</name>
<evidence type="ECO:0000313" key="3">
    <source>
        <dbReference type="Proteomes" id="UP000541444"/>
    </source>
</evidence>
<dbReference type="AlphaFoldDB" id="A0A7J7NCU5"/>
<feature type="region of interest" description="Disordered" evidence="1">
    <location>
        <begin position="94"/>
        <end position="133"/>
    </location>
</feature>
<accession>A0A7J7NCU5</accession>
<keyword evidence="3" id="KW-1185">Reference proteome</keyword>
<comment type="caution">
    <text evidence="2">The sequence shown here is derived from an EMBL/GenBank/DDBJ whole genome shotgun (WGS) entry which is preliminary data.</text>
</comment>
<protein>
    <submittedName>
        <fullName evidence="2">Uncharacterized protein</fullName>
    </submittedName>
</protein>
<evidence type="ECO:0000256" key="1">
    <source>
        <dbReference type="SAM" id="MobiDB-lite"/>
    </source>
</evidence>
<dbReference type="EMBL" id="JACGCM010000868">
    <property type="protein sequence ID" value="KAF6164985.1"/>
    <property type="molecule type" value="Genomic_DNA"/>
</dbReference>
<sequence length="187" mass="20081">MGEVATYIWVLYHLSHLDCETVPFGLACLIGAKGTLRSLPRGSAVGFENSISPSEQGEANGSNIGNGIEAHANIISSSNGDTDNLGLTSELGGFQGCREGGNQKPFGPRRGKGFKKSWTPSNAKKEKKTDQGSTCFNCGDTRHWARVATSDRVQTYQAVGDTNSARLEFAASDFFDDTNVVMDQHTE</sequence>
<gene>
    <name evidence="2" type="ORF">GIB67_005354</name>
</gene>
<organism evidence="2 3">
    <name type="scientific">Kingdonia uniflora</name>
    <dbReference type="NCBI Taxonomy" id="39325"/>
    <lineage>
        <taxon>Eukaryota</taxon>
        <taxon>Viridiplantae</taxon>
        <taxon>Streptophyta</taxon>
        <taxon>Embryophyta</taxon>
        <taxon>Tracheophyta</taxon>
        <taxon>Spermatophyta</taxon>
        <taxon>Magnoliopsida</taxon>
        <taxon>Ranunculales</taxon>
        <taxon>Circaeasteraceae</taxon>
        <taxon>Kingdonia</taxon>
    </lineage>
</organism>
<reference evidence="2 3" key="1">
    <citation type="journal article" date="2020" name="IScience">
        <title>Genome Sequencing of the Endangered Kingdonia uniflora (Circaeasteraceae, Ranunculales) Reveals Potential Mechanisms of Evolutionary Specialization.</title>
        <authorList>
            <person name="Sun Y."/>
            <person name="Deng T."/>
            <person name="Zhang A."/>
            <person name="Moore M.J."/>
            <person name="Landis J.B."/>
            <person name="Lin N."/>
            <person name="Zhang H."/>
            <person name="Zhang X."/>
            <person name="Huang J."/>
            <person name="Zhang X."/>
            <person name="Sun H."/>
            <person name="Wang H."/>
        </authorList>
    </citation>
    <scope>NUCLEOTIDE SEQUENCE [LARGE SCALE GENOMIC DNA]</scope>
    <source>
        <strain evidence="2">TB1705</strain>
        <tissue evidence="2">Leaf</tissue>
    </source>
</reference>
<dbReference type="Proteomes" id="UP000541444">
    <property type="component" value="Unassembled WGS sequence"/>
</dbReference>
<proteinExistence type="predicted"/>
<evidence type="ECO:0000313" key="2">
    <source>
        <dbReference type="EMBL" id="KAF6164985.1"/>
    </source>
</evidence>